<feature type="repeat" description="WD" evidence="3">
    <location>
        <begin position="203"/>
        <end position="246"/>
    </location>
</feature>
<accession>A0A1H6FFQ9</accession>
<dbReference type="CDD" id="cd00200">
    <property type="entry name" value="WD40"/>
    <property type="match status" value="2"/>
</dbReference>
<dbReference type="InterPro" id="IPR003343">
    <property type="entry name" value="Big_2"/>
</dbReference>
<feature type="repeat" description="WD" evidence="3">
    <location>
        <begin position="80"/>
        <end position="121"/>
    </location>
</feature>
<dbReference type="Pfam" id="PF01650">
    <property type="entry name" value="Peptidase_C13"/>
    <property type="match status" value="1"/>
</dbReference>
<gene>
    <name evidence="5" type="ORF">MBHS_04803</name>
</gene>
<feature type="repeat" description="WD" evidence="3">
    <location>
        <begin position="564"/>
        <end position="605"/>
    </location>
</feature>
<name>A0A1H6FFQ9_9GAMM</name>
<evidence type="ECO:0000256" key="3">
    <source>
        <dbReference type="PROSITE-ProRule" id="PRU00221"/>
    </source>
</evidence>
<dbReference type="Gene3D" id="3.40.50.1460">
    <property type="match status" value="1"/>
</dbReference>
<organism evidence="5 6">
    <name type="scientific">Candidatus Venteria ishoeyi</name>
    <dbReference type="NCBI Taxonomy" id="1899563"/>
    <lineage>
        <taxon>Bacteria</taxon>
        <taxon>Pseudomonadati</taxon>
        <taxon>Pseudomonadota</taxon>
        <taxon>Gammaproteobacteria</taxon>
        <taxon>Thiotrichales</taxon>
        <taxon>Thiotrichaceae</taxon>
        <taxon>Venteria</taxon>
    </lineage>
</organism>
<dbReference type="PRINTS" id="PR00320">
    <property type="entry name" value="GPROTEINBRPT"/>
</dbReference>
<dbReference type="GO" id="GO:0006508">
    <property type="term" value="P:proteolysis"/>
    <property type="evidence" value="ECO:0007669"/>
    <property type="project" value="InterPro"/>
</dbReference>
<dbReference type="InterPro" id="IPR018391">
    <property type="entry name" value="PQQ_b-propeller_rpt"/>
</dbReference>
<evidence type="ECO:0000256" key="1">
    <source>
        <dbReference type="ARBA" id="ARBA00022574"/>
    </source>
</evidence>
<keyword evidence="2" id="KW-0677">Repeat</keyword>
<evidence type="ECO:0000313" key="5">
    <source>
        <dbReference type="EMBL" id="SEH08910.1"/>
    </source>
</evidence>
<dbReference type="Gene3D" id="2.60.40.1080">
    <property type="match status" value="1"/>
</dbReference>
<dbReference type="InterPro" id="IPR019775">
    <property type="entry name" value="WD40_repeat_CS"/>
</dbReference>
<dbReference type="SMART" id="SM00320">
    <property type="entry name" value="WD40"/>
    <property type="match status" value="14"/>
</dbReference>
<dbReference type="InterPro" id="IPR015943">
    <property type="entry name" value="WD40/YVTN_repeat-like_dom_sf"/>
</dbReference>
<keyword evidence="1 3" id="KW-0853">WD repeat</keyword>
<dbReference type="SUPFAM" id="SSF50978">
    <property type="entry name" value="WD40 repeat-like"/>
    <property type="match status" value="1"/>
</dbReference>
<dbReference type="SMART" id="SM00635">
    <property type="entry name" value="BID_2"/>
    <property type="match status" value="1"/>
</dbReference>
<feature type="repeat" description="WD" evidence="3">
    <location>
        <begin position="38"/>
        <end position="79"/>
    </location>
</feature>
<dbReference type="Proteomes" id="UP000236724">
    <property type="component" value="Unassembled WGS sequence"/>
</dbReference>
<feature type="repeat" description="WD" evidence="3">
    <location>
        <begin position="369"/>
        <end position="410"/>
    </location>
</feature>
<dbReference type="PANTHER" id="PTHR44019:SF8">
    <property type="entry name" value="POC1 CENTRIOLAR PROTEIN HOMOLOG"/>
    <property type="match status" value="1"/>
</dbReference>
<dbReference type="PROSITE" id="PS50294">
    <property type="entry name" value="WD_REPEATS_REGION"/>
    <property type="match status" value="9"/>
</dbReference>
<dbReference type="PROSITE" id="PS00678">
    <property type="entry name" value="WD_REPEATS_1"/>
    <property type="match status" value="6"/>
</dbReference>
<dbReference type="InterPro" id="IPR001096">
    <property type="entry name" value="Peptidase_C13"/>
</dbReference>
<dbReference type="InterPro" id="IPR050505">
    <property type="entry name" value="WDR55/POC1"/>
</dbReference>
<dbReference type="SMART" id="SM00564">
    <property type="entry name" value="PQQ"/>
    <property type="match status" value="7"/>
</dbReference>
<dbReference type="GO" id="GO:0008233">
    <property type="term" value="F:peptidase activity"/>
    <property type="evidence" value="ECO:0007669"/>
    <property type="project" value="InterPro"/>
</dbReference>
<dbReference type="EMBL" id="FMSV02000557">
    <property type="protein sequence ID" value="SEH08910.1"/>
    <property type="molecule type" value="Genomic_DNA"/>
</dbReference>
<dbReference type="InterPro" id="IPR001680">
    <property type="entry name" value="WD40_rpt"/>
</dbReference>
<proteinExistence type="predicted"/>
<feature type="repeat" description="WD" evidence="3">
    <location>
        <begin position="468"/>
        <end position="509"/>
    </location>
</feature>
<dbReference type="AlphaFoldDB" id="A0A1H6FFQ9"/>
<protein>
    <submittedName>
        <fullName evidence="5">Translocation protein TolB</fullName>
    </submittedName>
</protein>
<keyword evidence="6" id="KW-1185">Reference proteome</keyword>
<reference evidence="5 6" key="1">
    <citation type="submission" date="2016-10" db="EMBL/GenBank/DDBJ databases">
        <authorList>
            <person name="de Groot N.N."/>
        </authorList>
    </citation>
    <scope>NUCLEOTIDE SEQUENCE [LARGE SCALE GENOMIC DNA]</scope>
    <source>
        <strain evidence="5">MBHS1</strain>
    </source>
</reference>
<feature type="domain" description="BIG2" evidence="4">
    <location>
        <begin position="638"/>
        <end position="713"/>
    </location>
</feature>
<dbReference type="InterPro" id="IPR036322">
    <property type="entry name" value="WD40_repeat_dom_sf"/>
</dbReference>
<feature type="repeat" description="WD" evidence="3">
    <location>
        <begin position="286"/>
        <end position="327"/>
    </location>
</feature>
<dbReference type="SUPFAM" id="SSF50998">
    <property type="entry name" value="Quinoprotein alcohol dehydrogenase-like"/>
    <property type="match status" value="2"/>
</dbReference>
<dbReference type="PROSITE" id="PS50082">
    <property type="entry name" value="WD_REPEATS_2"/>
    <property type="match status" value="11"/>
</dbReference>
<evidence type="ECO:0000259" key="4">
    <source>
        <dbReference type="SMART" id="SM00635"/>
    </source>
</evidence>
<dbReference type="Gene3D" id="2.130.10.10">
    <property type="entry name" value="YVTN repeat-like/Quinoprotein amine dehydrogenase"/>
    <property type="match status" value="6"/>
</dbReference>
<feature type="repeat" description="WD" evidence="3">
    <location>
        <begin position="606"/>
        <end position="639"/>
    </location>
</feature>
<evidence type="ECO:0000256" key="2">
    <source>
        <dbReference type="ARBA" id="ARBA00022737"/>
    </source>
</evidence>
<dbReference type="InterPro" id="IPR011047">
    <property type="entry name" value="Quinoprotein_ADH-like_sf"/>
</dbReference>
<dbReference type="Pfam" id="PF02368">
    <property type="entry name" value="Big_2"/>
    <property type="match status" value="1"/>
</dbReference>
<feature type="repeat" description="WD" evidence="3">
    <location>
        <begin position="119"/>
        <end position="160"/>
    </location>
</feature>
<sequence length="1218" mass="130580">MLKQKLYVGLGLLCCLWQGVVAEVISEPLYSFPPEERLVGHTTDVFTVAYSPDGSRIVSGSVDGTLKIWDAGSGSELMSLSGHTNGVTALTYSPDGSRIASGSWDKTLKIWDAANGAELMAFSEHAYAVAYSPDGSRIVSGSDDNTLKIRDANSGTELITLSGHAGSIDVVAYSPDGNQIVSGATDNTLKIWNANSGAELTTLSGHNARIRAVAYSPDGSRIVSGTWGFSNTLKVWDASSGAELISFSGNDVNAVAYSPDGSRIVMGNISSLKVLDVNSGAELMTLSGHAAGISTVAYSPDGSHIVSGSWDKTLKIWDTTTGIAQKTLGYNHSINDMALSPDGSHIVSGGIDASLKIWDADSGTELQNLSGHTAAITALAYSPDGSHIVSGGIDASLKIWDAASRTEVMPLLTLSGYISNVTAVAYSPDGSRIVSGQVCNTWDENALDYMDCHLKIWDASSTLELMTLSGHTNVVYAVAYSPDGSRIVSGSGDNTLKIWDAASGAELMSLSGHTAGIGVVTYSPDGSRIISGQYCNTWDENALDYMDCHLKIWDAISGLELMTISDHTHGVTALTYSPDGRRIVSGSMDNTLKIWDANTGAELHTLEAHTGGVEAVAFSPNGRRIYSGSSDRTIKVWELPDITTPAISLPAAFTLTIGTSQTITPATGTAIQWFSSDETIASISAAGLVTAHQAGVATITAQDGDGIRASSKVTVTASPVADPQNPGEFGRAIIIAGGGSHTNNTLFRYTDELTRRMYNLLKDRGFNDDDIVFFTPMEHQDLDGDGFNDNQDGSIVDYLLSDPLNELNQAIETIVPSLLPGQQFVLYVHSHGYVNPDALQLNRTTDISAEQLKTLLAKIPPQNPQVIILDACHSGAFLDELAADNRIILTSSDAFNKAWNARQENFSHFLISSLRRGMNLHEAYTLAEQKIARNDKQFGGQLPRIDDNGDGFCSQQDGVKAASTWLGRTGVSASPPPEVVQVHPIAQADANGALLWVKTYPSGSERIRSVRARLVQQTESDYAEVYNSETTLFTPNQVELVYNAELQRYEVQHQNFPETGTWRVTYQAQDVDGVWSDMQVGEVNVSDVVIPPPPKDELSIQAGMNQSVYQIGDKLQFNLHTENGGSAAYDLYAALIFPDGNFYTFGYPLSMSFPNTITPYQSQLDLSTPQDRLILDAVLPKGLATGTYQGCGILTPADSDPWDMAGWLAFHCQGFNLH</sequence>
<dbReference type="RefSeq" id="WP_103922420.1">
    <property type="nucleotide sequence ID" value="NZ_FMSV02000557.1"/>
</dbReference>
<dbReference type="OrthoDB" id="511103at2"/>
<dbReference type="PANTHER" id="PTHR44019">
    <property type="entry name" value="WD REPEAT-CONTAINING PROTEIN 55"/>
    <property type="match status" value="1"/>
</dbReference>
<dbReference type="InterPro" id="IPR020472">
    <property type="entry name" value="WD40_PAC1"/>
</dbReference>
<evidence type="ECO:0000313" key="6">
    <source>
        <dbReference type="Proteomes" id="UP000236724"/>
    </source>
</evidence>
<feature type="repeat" description="WD" evidence="3">
    <location>
        <begin position="327"/>
        <end position="368"/>
    </location>
</feature>
<feature type="repeat" description="WD" evidence="3">
    <location>
        <begin position="161"/>
        <end position="202"/>
    </location>
</feature>
<dbReference type="Pfam" id="PF00400">
    <property type="entry name" value="WD40"/>
    <property type="match status" value="13"/>
</dbReference>